<sequence length="81" mass="9240">MIFSRKEFYFINGIKYDLSITLTSTPNFHLHIEAVCCRVLKVVGLVKHVISKFHLTAPLKESVQKLFDDAPSLLSSLYMVP</sequence>
<dbReference type="EMBL" id="VUJU01000218">
    <property type="protein sequence ID" value="KAF0772057.1"/>
    <property type="molecule type" value="Genomic_DNA"/>
</dbReference>
<comment type="caution">
    <text evidence="1">The sequence shown here is derived from an EMBL/GenBank/DDBJ whole genome shotgun (WGS) entry which is preliminary data.</text>
</comment>
<protein>
    <submittedName>
        <fullName evidence="1">Uncharacterized protein</fullName>
    </submittedName>
</protein>
<dbReference type="AlphaFoldDB" id="A0A6G0ZLP8"/>
<proteinExistence type="predicted"/>
<evidence type="ECO:0000313" key="1">
    <source>
        <dbReference type="EMBL" id="KAF0772057.1"/>
    </source>
</evidence>
<organism evidence="1 2">
    <name type="scientific">Aphis craccivora</name>
    <name type="common">Cowpea aphid</name>
    <dbReference type="NCBI Taxonomy" id="307492"/>
    <lineage>
        <taxon>Eukaryota</taxon>
        <taxon>Metazoa</taxon>
        <taxon>Ecdysozoa</taxon>
        <taxon>Arthropoda</taxon>
        <taxon>Hexapoda</taxon>
        <taxon>Insecta</taxon>
        <taxon>Pterygota</taxon>
        <taxon>Neoptera</taxon>
        <taxon>Paraneoptera</taxon>
        <taxon>Hemiptera</taxon>
        <taxon>Sternorrhyncha</taxon>
        <taxon>Aphidomorpha</taxon>
        <taxon>Aphidoidea</taxon>
        <taxon>Aphididae</taxon>
        <taxon>Aphidini</taxon>
        <taxon>Aphis</taxon>
        <taxon>Aphis</taxon>
    </lineage>
</organism>
<name>A0A6G0ZLP8_APHCR</name>
<gene>
    <name evidence="1" type="ORF">FWK35_00007916</name>
</gene>
<dbReference type="Proteomes" id="UP000478052">
    <property type="component" value="Unassembled WGS sequence"/>
</dbReference>
<keyword evidence="2" id="KW-1185">Reference proteome</keyword>
<reference evidence="1 2" key="1">
    <citation type="submission" date="2019-08" db="EMBL/GenBank/DDBJ databases">
        <title>Whole genome of Aphis craccivora.</title>
        <authorList>
            <person name="Voronova N.V."/>
            <person name="Shulinski R.S."/>
            <person name="Bandarenka Y.V."/>
            <person name="Zhorov D.G."/>
            <person name="Warner D."/>
        </authorList>
    </citation>
    <scope>NUCLEOTIDE SEQUENCE [LARGE SCALE GENOMIC DNA]</scope>
    <source>
        <strain evidence="1">180601</strain>
        <tissue evidence="1">Whole Body</tissue>
    </source>
</reference>
<evidence type="ECO:0000313" key="2">
    <source>
        <dbReference type="Proteomes" id="UP000478052"/>
    </source>
</evidence>
<accession>A0A6G0ZLP8</accession>